<name>B0TF02_HELMI</name>
<dbReference type="EMBL" id="CP000930">
    <property type="protein sequence ID" value="ABZ82985.1"/>
    <property type="molecule type" value="Genomic_DNA"/>
</dbReference>
<evidence type="ECO:0000313" key="2">
    <source>
        <dbReference type="Proteomes" id="UP000008550"/>
    </source>
</evidence>
<reference evidence="1 2" key="1">
    <citation type="journal article" date="2008" name="J. Bacteriol.">
        <title>The genome of Heliobacterium modesticaldum, a phototrophic representative of the Firmicutes containing the simplest photosynthetic apparatus.</title>
        <authorList>
            <person name="Sattley W.M."/>
            <person name="Madigan M.T."/>
            <person name="Swingley W.D."/>
            <person name="Cheung P.C."/>
            <person name="Clocksin K.M."/>
            <person name="Conrad A.L."/>
            <person name="Dejesa L.C."/>
            <person name="Honchak B.M."/>
            <person name="Jung D.O."/>
            <person name="Karbach L.E."/>
            <person name="Kurdoglu A."/>
            <person name="Lahiri S."/>
            <person name="Mastrian S.D."/>
            <person name="Page L.E."/>
            <person name="Taylor H.L."/>
            <person name="Wang Z.T."/>
            <person name="Raymond J."/>
            <person name="Chen M."/>
            <person name="Blankenship R.E."/>
            <person name="Touchman J.W."/>
        </authorList>
    </citation>
    <scope>NUCLEOTIDE SEQUENCE [LARGE SCALE GENOMIC DNA]</scope>
    <source>
        <strain evidence="2">ATCC 51547 / Ice1</strain>
    </source>
</reference>
<dbReference type="KEGG" id="hmo:HM1_0365"/>
<protein>
    <submittedName>
        <fullName evidence="1">Uncharacterized protein</fullName>
    </submittedName>
</protein>
<gene>
    <name evidence="1" type="ORF">HM1_0365</name>
</gene>
<accession>B0TF02</accession>
<evidence type="ECO:0000313" key="1">
    <source>
        <dbReference type="EMBL" id="ABZ82985.1"/>
    </source>
</evidence>
<keyword evidence="2" id="KW-1185">Reference proteome</keyword>
<organism evidence="1 2">
    <name type="scientific">Heliobacterium modesticaldum (strain ATCC 51547 / Ice1)</name>
    <dbReference type="NCBI Taxonomy" id="498761"/>
    <lineage>
        <taxon>Bacteria</taxon>
        <taxon>Bacillati</taxon>
        <taxon>Bacillota</taxon>
        <taxon>Clostridia</taxon>
        <taxon>Eubacteriales</taxon>
        <taxon>Heliobacteriaceae</taxon>
        <taxon>Heliomicrobium</taxon>
    </lineage>
</organism>
<sequence length="58" mass="6540">MTGPSGAPKKEVYPENRDKPLFLMTLAFYFMTVKSSERLLPFLQGWAKEYVATPASTP</sequence>
<dbReference type="HOGENOM" id="CLU_2973209_0_0_9"/>
<dbReference type="Proteomes" id="UP000008550">
    <property type="component" value="Chromosome"/>
</dbReference>
<dbReference type="AlphaFoldDB" id="B0TF02"/>
<proteinExistence type="predicted"/>